<dbReference type="RefSeq" id="WP_246277989.1">
    <property type="nucleotide sequence ID" value="NZ_BAABJB010000003.1"/>
</dbReference>
<feature type="domain" description="Bacterial type II secretion system protein E" evidence="3">
    <location>
        <begin position="341"/>
        <end position="355"/>
    </location>
</feature>
<feature type="compositionally biased region" description="Low complexity" evidence="2">
    <location>
        <begin position="49"/>
        <end position="61"/>
    </location>
</feature>
<dbReference type="GO" id="GO:0016887">
    <property type="term" value="F:ATP hydrolysis activity"/>
    <property type="evidence" value="ECO:0007669"/>
    <property type="project" value="InterPro"/>
</dbReference>
<comment type="similarity">
    <text evidence="1">Belongs to the GSP E family.</text>
</comment>
<dbReference type="Pfam" id="PF00437">
    <property type="entry name" value="T2SSE"/>
    <property type="match status" value="1"/>
</dbReference>
<comment type="caution">
    <text evidence="4">The sequence shown here is derived from an EMBL/GenBank/DDBJ whole genome shotgun (WGS) entry which is preliminary data.</text>
</comment>
<dbReference type="PANTHER" id="PTHR30486">
    <property type="entry name" value="TWITCHING MOTILITY PROTEIN PILT"/>
    <property type="match status" value="1"/>
</dbReference>
<evidence type="ECO:0000259" key="3">
    <source>
        <dbReference type="PROSITE" id="PS00662"/>
    </source>
</evidence>
<reference evidence="4 5" key="1">
    <citation type="submission" date="2020-03" db="EMBL/GenBank/DDBJ databases">
        <title>Whole genome shotgun sequence of Phytohabitans rumicis NBRC 108638.</title>
        <authorList>
            <person name="Komaki H."/>
            <person name="Tamura T."/>
        </authorList>
    </citation>
    <scope>NUCLEOTIDE SEQUENCE [LARGE SCALE GENOMIC DNA]</scope>
    <source>
        <strain evidence="4 5">NBRC 108638</strain>
    </source>
</reference>
<accession>A0A6V8L7L4</accession>
<dbReference type="Gene3D" id="3.30.450.380">
    <property type="match status" value="1"/>
</dbReference>
<proteinExistence type="inferred from homology"/>
<protein>
    <submittedName>
        <fullName evidence="4">Type II secretion system protein E</fullName>
    </submittedName>
</protein>
<dbReference type="AlphaFoldDB" id="A0A6V8L7L4"/>
<dbReference type="PROSITE" id="PS00662">
    <property type="entry name" value="T2SP_E"/>
    <property type="match status" value="1"/>
</dbReference>
<dbReference type="Gene3D" id="3.40.50.300">
    <property type="entry name" value="P-loop containing nucleotide triphosphate hydrolases"/>
    <property type="match status" value="1"/>
</dbReference>
<gene>
    <name evidence="4" type="ORF">Prum_042710</name>
</gene>
<dbReference type="PANTHER" id="PTHR30486:SF15">
    <property type="entry name" value="TYPE II_IV SECRETION SYSTEM ATPASE"/>
    <property type="match status" value="1"/>
</dbReference>
<dbReference type="Proteomes" id="UP000482960">
    <property type="component" value="Unassembled WGS sequence"/>
</dbReference>
<dbReference type="InterPro" id="IPR050921">
    <property type="entry name" value="T4SS_GSP_E_ATPase"/>
</dbReference>
<organism evidence="4 5">
    <name type="scientific">Phytohabitans rumicis</name>
    <dbReference type="NCBI Taxonomy" id="1076125"/>
    <lineage>
        <taxon>Bacteria</taxon>
        <taxon>Bacillati</taxon>
        <taxon>Actinomycetota</taxon>
        <taxon>Actinomycetes</taxon>
        <taxon>Micromonosporales</taxon>
        <taxon>Micromonosporaceae</taxon>
    </lineage>
</organism>
<dbReference type="InterPro" id="IPR027417">
    <property type="entry name" value="P-loop_NTPase"/>
</dbReference>
<feature type="region of interest" description="Disordered" evidence="2">
    <location>
        <begin position="49"/>
        <end position="68"/>
    </location>
</feature>
<dbReference type="InterPro" id="IPR001482">
    <property type="entry name" value="T2SS/T4SS_dom"/>
</dbReference>
<dbReference type="CDD" id="cd01130">
    <property type="entry name" value="VirB11-like_ATPase"/>
    <property type="match status" value="1"/>
</dbReference>
<evidence type="ECO:0000313" key="5">
    <source>
        <dbReference type="Proteomes" id="UP000482960"/>
    </source>
</evidence>
<evidence type="ECO:0000256" key="2">
    <source>
        <dbReference type="SAM" id="MobiDB-lite"/>
    </source>
</evidence>
<reference evidence="4 5" key="2">
    <citation type="submission" date="2020-03" db="EMBL/GenBank/DDBJ databases">
        <authorList>
            <person name="Ichikawa N."/>
            <person name="Kimura A."/>
            <person name="Kitahashi Y."/>
            <person name="Uohara A."/>
        </authorList>
    </citation>
    <scope>NUCLEOTIDE SEQUENCE [LARGE SCALE GENOMIC DNA]</scope>
    <source>
        <strain evidence="4 5">NBRC 108638</strain>
    </source>
</reference>
<evidence type="ECO:0000313" key="4">
    <source>
        <dbReference type="EMBL" id="GFJ90629.1"/>
    </source>
</evidence>
<sequence length="498" mass="54429">MAERTNGKHRPDEIPRVGSGFSAAEMLSFMEGSAEPVTAIPVTAVPTTSFPTTGGSSPSSGAGIFGRRNGRRTYDPLADVRRRAHAALLEELGPQMYDGGADPEELEHRVRDALPGLLAKEEQLTAGDRGVAFRQVLDEIIGHGPIEPLLRDADVTEIMVNSWDRIYVERFGRIQSVETAFLDESHLRRVIDKIVSRVGRRIDEASPMVDARLPDGSRINAVIPPVTLDGAAMTVRKFSAHPYGVEDLIAFGTLDQEVATLLSVCVQGRLDVVITGGTGTGKTTLLNVLSQMLPTTDRIITIEDAAELRLGQEHVVRMEYRPPNIEGKGEITIRDLVRNALRMRPDRIVVGEVRDGAALDMLQAMNTGHDGSLTTVHANSPRDSLSRLETMVLMAGMELPVRAIREQVASAVDIIVHLSRLRDGTRRVTQVTEVLGMDGETVATQDLYVFDYKSGTDAYGRAKGALRRTEVKPRFLDRLAEQGIDVPPQLLGRGEVRA</sequence>
<name>A0A6V8L7L4_9ACTN</name>
<keyword evidence="5" id="KW-1185">Reference proteome</keyword>
<evidence type="ECO:0000256" key="1">
    <source>
        <dbReference type="ARBA" id="ARBA00006611"/>
    </source>
</evidence>
<dbReference type="SUPFAM" id="SSF52540">
    <property type="entry name" value="P-loop containing nucleoside triphosphate hydrolases"/>
    <property type="match status" value="1"/>
</dbReference>
<dbReference type="EMBL" id="BLPG01000001">
    <property type="protein sequence ID" value="GFJ90629.1"/>
    <property type="molecule type" value="Genomic_DNA"/>
</dbReference>